<evidence type="ECO:0000313" key="2">
    <source>
        <dbReference type="Proteomes" id="UP000079169"/>
    </source>
</evidence>
<dbReference type="PaxDb" id="121845-A0A3Q0II11"/>
<evidence type="ECO:0000256" key="1">
    <source>
        <dbReference type="SAM" id="MobiDB-lite"/>
    </source>
</evidence>
<dbReference type="RefSeq" id="XP_026675752.1">
    <property type="nucleotide sequence ID" value="XM_026819951.1"/>
</dbReference>
<dbReference type="Proteomes" id="UP000079169">
    <property type="component" value="Unplaced"/>
</dbReference>
<dbReference type="AlphaFoldDB" id="A0A3Q0II11"/>
<accession>A0A3Q0II11</accession>
<dbReference type="KEGG" id="dci:113465436"/>
<evidence type="ECO:0000313" key="3">
    <source>
        <dbReference type="RefSeq" id="XP_026675752.1"/>
    </source>
</evidence>
<feature type="non-terminal residue" evidence="3">
    <location>
        <position position="1"/>
    </location>
</feature>
<dbReference type="GeneID" id="113465436"/>
<keyword evidence="2" id="KW-1185">Reference proteome</keyword>
<name>A0A3Q0II11_DIACI</name>
<gene>
    <name evidence="3" type="primary">LOC113465436</name>
</gene>
<feature type="region of interest" description="Disordered" evidence="1">
    <location>
        <begin position="1"/>
        <end position="67"/>
    </location>
</feature>
<proteinExistence type="predicted"/>
<sequence length="188" mass="20345">ATTVTPGLQGDIEMEVEPQLQQPQMETPGMTLGPEEMPPVAPEGIPVAPSEAGDQAIASGGASGGTAERMEVDDEISPLQPIDAELMPPPQARPARRARRRRPFLDRNTMLSNEQIRDQLNNPAPTLRELDKNGPVQKVLILHGSRSAESWHATVDLVLGSPCTLINAVNFDFPQVLIHHCGSIDQLK</sequence>
<organism evidence="2 3">
    <name type="scientific">Diaphorina citri</name>
    <name type="common">Asian citrus psyllid</name>
    <dbReference type="NCBI Taxonomy" id="121845"/>
    <lineage>
        <taxon>Eukaryota</taxon>
        <taxon>Metazoa</taxon>
        <taxon>Ecdysozoa</taxon>
        <taxon>Arthropoda</taxon>
        <taxon>Hexapoda</taxon>
        <taxon>Insecta</taxon>
        <taxon>Pterygota</taxon>
        <taxon>Neoptera</taxon>
        <taxon>Paraneoptera</taxon>
        <taxon>Hemiptera</taxon>
        <taxon>Sternorrhyncha</taxon>
        <taxon>Psylloidea</taxon>
        <taxon>Psyllidae</taxon>
        <taxon>Diaphorininae</taxon>
        <taxon>Diaphorina</taxon>
    </lineage>
</organism>
<protein>
    <submittedName>
        <fullName evidence="3">Uncharacterized protein LOC113465436</fullName>
    </submittedName>
</protein>
<reference evidence="3" key="1">
    <citation type="submission" date="2025-08" db="UniProtKB">
        <authorList>
            <consortium name="RefSeq"/>
        </authorList>
    </citation>
    <scope>IDENTIFICATION</scope>
</reference>